<reference evidence="1" key="1">
    <citation type="submission" date="2023-03" db="EMBL/GenBank/DDBJ databases">
        <title>Actinorhabdospora filicis NBRC 111898.</title>
        <authorList>
            <person name="Ichikawa N."/>
            <person name="Sato H."/>
            <person name="Tonouchi N."/>
        </authorList>
    </citation>
    <scope>NUCLEOTIDE SEQUENCE</scope>
    <source>
        <strain evidence="1">NBRC 111898</strain>
    </source>
</reference>
<dbReference type="RefSeq" id="WP_285663082.1">
    <property type="nucleotide sequence ID" value="NZ_BSTX01000002.1"/>
</dbReference>
<name>A0A9W6W9T7_9ACTN</name>
<evidence type="ECO:0000313" key="1">
    <source>
        <dbReference type="EMBL" id="GLZ77901.1"/>
    </source>
</evidence>
<dbReference type="EMBL" id="BSTX01000002">
    <property type="protein sequence ID" value="GLZ77901.1"/>
    <property type="molecule type" value="Genomic_DNA"/>
</dbReference>
<keyword evidence="2" id="KW-1185">Reference proteome</keyword>
<evidence type="ECO:0008006" key="3">
    <source>
        <dbReference type="Google" id="ProtNLM"/>
    </source>
</evidence>
<evidence type="ECO:0000313" key="2">
    <source>
        <dbReference type="Proteomes" id="UP001165079"/>
    </source>
</evidence>
<dbReference type="AlphaFoldDB" id="A0A9W6W9T7"/>
<sequence>MIDFSNAVNPTREWLDAQVTQVWRPKALPEGLKHAESRRFLTEVGFPLVDETWFDSVRLAEKGLWEEDPDEIFGRREPDDETPPAKFAYGLGEYAGDYNLMVDGETGLVEIYMMSGWDHGEGHQGVAFDSLAEAAGSVALMATLSERLEGEDAAAVAGEILAALEGHPWAESGYWAWVRENLEADYLD</sequence>
<dbReference type="Proteomes" id="UP001165079">
    <property type="component" value="Unassembled WGS sequence"/>
</dbReference>
<gene>
    <name evidence="1" type="ORF">Afil01_27080</name>
</gene>
<proteinExistence type="predicted"/>
<protein>
    <recommendedName>
        <fullName evidence="3">SUKH-4 immunity protein of toxin-antitoxin system</fullName>
    </recommendedName>
</protein>
<comment type="caution">
    <text evidence="1">The sequence shown here is derived from an EMBL/GenBank/DDBJ whole genome shotgun (WGS) entry which is preliminary data.</text>
</comment>
<accession>A0A9W6W9T7</accession>
<organism evidence="1 2">
    <name type="scientific">Actinorhabdospora filicis</name>
    <dbReference type="NCBI Taxonomy" id="1785913"/>
    <lineage>
        <taxon>Bacteria</taxon>
        <taxon>Bacillati</taxon>
        <taxon>Actinomycetota</taxon>
        <taxon>Actinomycetes</taxon>
        <taxon>Micromonosporales</taxon>
        <taxon>Micromonosporaceae</taxon>
        <taxon>Actinorhabdospora</taxon>
    </lineage>
</organism>